<accession>A0A6F8YZU3</accession>
<dbReference type="InterPro" id="IPR017927">
    <property type="entry name" value="FAD-bd_FR_type"/>
</dbReference>
<dbReference type="Proteomes" id="UP000503011">
    <property type="component" value="Chromosome"/>
</dbReference>
<dbReference type="EMBL" id="AP022871">
    <property type="protein sequence ID" value="BCB91695.1"/>
    <property type="molecule type" value="Genomic_DNA"/>
</dbReference>
<dbReference type="Gene3D" id="3.40.50.80">
    <property type="entry name" value="Nucleotide-binding domain of ferredoxin-NADP reductase (FNR) module"/>
    <property type="match status" value="1"/>
</dbReference>
<keyword evidence="3" id="KW-1185">Reference proteome</keyword>
<dbReference type="InterPro" id="IPR039261">
    <property type="entry name" value="FNR_nucleotide-bd"/>
</dbReference>
<reference evidence="2 3" key="1">
    <citation type="submission" date="2020-03" db="EMBL/GenBank/DDBJ databases">
        <title>Whole genome shotgun sequence of Phytohabitans suffuscus NBRC 105367.</title>
        <authorList>
            <person name="Komaki H."/>
            <person name="Tamura T."/>
        </authorList>
    </citation>
    <scope>NUCLEOTIDE SEQUENCE [LARGE SCALE GENOMIC DNA]</scope>
    <source>
        <strain evidence="2 3">NBRC 105367</strain>
    </source>
</reference>
<dbReference type="Pfam" id="PF04954">
    <property type="entry name" value="SIP"/>
    <property type="match status" value="1"/>
</dbReference>
<gene>
    <name evidence="2" type="ORF">Psuf_090080</name>
</gene>
<evidence type="ECO:0000259" key="1">
    <source>
        <dbReference type="PROSITE" id="PS51384"/>
    </source>
</evidence>
<dbReference type="PANTHER" id="PTHR30157">
    <property type="entry name" value="FERRIC REDUCTASE, NADPH-DEPENDENT"/>
    <property type="match status" value="1"/>
</dbReference>
<dbReference type="PANTHER" id="PTHR30157:SF0">
    <property type="entry name" value="NADPH-DEPENDENT FERRIC-CHELATE REDUCTASE"/>
    <property type="match status" value="1"/>
</dbReference>
<reference evidence="2 3" key="2">
    <citation type="submission" date="2020-03" db="EMBL/GenBank/DDBJ databases">
        <authorList>
            <person name="Ichikawa N."/>
            <person name="Kimura A."/>
            <person name="Kitahashi Y."/>
            <person name="Uohara A."/>
        </authorList>
    </citation>
    <scope>NUCLEOTIDE SEQUENCE [LARGE SCALE GENOMIC DNA]</scope>
    <source>
        <strain evidence="2 3">NBRC 105367</strain>
    </source>
</reference>
<dbReference type="Gene3D" id="2.40.30.10">
    <property type="entry name" value="Translation factors"/>
    <property type="match status" value="1"/>
</dbReference>
<dbReference type="SUPFAM" id="SSF63380">
    <property type="entry name" value="Riboflavin synthase domain-like"/>
    <property type="match status" value="1"/>
</dbReference>
<protein>
    <submittedName>
        <fullName evidence="2">Siderophore-interacting protein</fullName>
    </submittedName>
</protein>
<dbReference type="KEGG" id="psuu:Psuf_090080"/>
<dbReference type="InterPro" id="IPR013113">
    <property type="entry name" value="SIP_FAD-bd"/>
</dbReference>
<sequence>MTTPQRQPRVQHVLDVRGTEWLSPHLVRVVAGGASLAEFGGGGHTDAYVKLLFADPALGLDPPYDLAALRAERRVAVRTYTVRWVDRAARRLAIDFVTHGDTGVAAPWAGGAAPGDRLVLSGPGGAYAPDPAAAWHVLAGDLSALPAIAASLEAMPGDAAGVAYLEVGDPADILPLKCPAQVDVRWLVNPDPDDAAFLARALDGGAWPVPPGRVQVFAHGERESVKAMRAALRGRAVPREAISISAYWARGRTEDTFQAEKREPVGRID</sequence>
<dbReference type="AlphaFoldDB" id="A0A6F8YZU3"/>
<dbReference type="PROSITE" id="PS51384">
    <property type="entry name" value="FAD_FR"/>
    <property type="match status" value="1"/>
</dbReference>
<dbReference type="InterPro" id="IPR039374">
    <property type="entry name" value="SIP_fam"/>
</dbReference>
<proteinExistence type="predicted"/>
<dbReference type="InterPro" id="IPR007037">
    <property type="entry name" value="SIP_rossman_dom"/>
</dbReference>
<dbReference type="CDD" id="cd06193">
    <property type="entry name" value="siderophore_interacting"/>
    <property type="match status" value="1"/>
</dbReference>
<dbReference type="InterPro" id="IPR017938">
    <property type="entry name" value="Riboflavin_synthase-like_b-brl"/>
</dbReference>
<evidence type="ECO:0000313" key="2">
    <source>
        <dbReference type="EMBL" id="BCB91695.1"/>
    </source>
</evidence>
<feature type="domain" description="FAD-binding FR-type" evidence="1">
    <location>
        <begin position="3"/>
        <end position="130"/>
    </location>
</feature>
<dbReference type="RefSeq" id="WP_173164988.1">
    <property type="nucleotide sequence ID" value="NZ_AP022871.1"/>
</dbReference>
<organism evidence="2 3">
    <name type="scientific">Phytohabitans suffuscus</name>
    <dbReference type="NCBI Taxonomy" id="624315"/>
    <lineage>
        <taxon>Bacteria</taxon>
        <taxon>Bacillati</taxon>
        <taxon>Actinomycetota</taxon>
        <taxon>Actinomycetes</taxon>
        <taxon>Micromonosporales</taxon>
        <taxon>Micromonosporaceae</taxon>
    </lineage>
</organism>
<dbReference type="Pfam" id="PF08021">
    <property type="entry name" value="FAD_binding_9"/>
    <property type="match status" value="1"/>
</dbReference>
<name>A0A6F8YZU3_9ACTN</name>
<evidence type="ECO:0000313" key="3">
    <source>
        <dbReference type="Proteomes" id="UP000503011"/>
    </source>
</evidence>
<dbReference type="GO" id="GO:0016491">
    <property type="term" value="F:oxidoreductase activity"/>
    <property type="evidence" value="ECO:0007669"/>
    <property type="project" value="InterPro"/>
</dbReference>